<dbReference type="InterPro" id="IPR013324">
    <property type="entry name" value="RNA_pol_sigma_r3/r4-like"/>
</dbReference>
<dbReference type="Proteomes" id="UP000004018">
    <property type="component" value="Unassembled WGS sequence"/>
</dbReference>
<evidence type="ECO:0000313" key="5">
    <source>
        <dbReference type="Proteomes" id="UP000004018"/>
    </source>
</evidence>
<dbReference type="PANTHER" id="PTHR37478">
    <property type="match status" value="1"/>
</dbReference>
<keyword evidence="5" id="KW-1185">Reference proteome</keyword>
<dbReference type="Proteomes" id="UP000003242">
    <property type="component" value="Unassembled WGS sequence"/>
</dbReference>
<dbReference type="OrthoDB" id="280278at2"/>
<dbReference type="RefSeq" id="WP_007391579.1">
    <property type="nucleotide sequence ID" value="NZ_ADGP01000005.1"/>
</dbReference>
<accession>D3LSZ1</accession>
<reference evidence="2" key="2">
    <citation type="submission" date="2009-12" db="EMBL/GenBank/DDBJ databases">
        <authorList>
            <person name="Madupu R."/>
            <person name="Durkin A.S."/>
            <person name="Torralba M."/>
            <person name="Methe B."/>
            <person name="Sutton G.G."/>
            <person name="Strausberg R.L."/>
            <person name="Nelson K.E."/>
        </authorList>
    </citation>
    <scope>NUCLEOTIDE SEQUENCE</scope>
    <source>
        <strain evidence="2">28L</strain>
    </source>
</reference>
<evidence type="ECO:0000256" key="1">
    <source>
        <dbReference type="ARBA" id="ARBA00009350"/>
    </source>
</evidence>
<dbReference type="InterPro" id="IPR036388">
    <property type="entry name" value="WH-like_DNA-bd_sf"/>
</dbReference>
<dbReference type="AlphaFoldDB" id="D3LSZ1"/>
<proteinExistence type="inferred from homology"/>
<gene>
    <name evidence="2" type="ORF">HMPREF0889_1514</name>
    <name evidence="3" type="ORF">HMPREF1039_0947</name>
</gene>
<comment type="caution">
    <text evidence="2">The sequence shown here is derived from an EMBL/GenBank/DDBJ whole genome shotgun (WGS) entry which is preliminary data.</text>
</comment>
<dbReference type="EMBL" id="AFIJ01000038">
    <property type="protein sequence ID" value="EGL39413.1"/>
    <property type="molecule type" value="Genomic_DNA"/>
</dbReference>
<dbReference type="PANTHER" id="PTHR37478:SF2">
    <property type="entry name" value="UPF0251 PROTEIN TK0562"/>
    <property type="match status" value="1"/>
</dbReference>
<name>D3LSZ1_9FIRM</name>
<dbReference type="InterPro" id="IPR002852">
    <property type="entry name" value="UPF0251"/>
</dbReference>
<dbReference type="Gene3D" id="1.10.10.10">
    <property type="entry name" value="Winged helix-like DNA-binding domain superfamily/Winged helix DNA-binding domain"/>
    <property type="match status" value="1"/>
</dbReference>
<reference evidence="4" key="1">
    <citation type="submission" date="2009-12" db="EMBL/GenBank/DDBJ databases">
        <title>Sequence of Clostridiales genomosp. BVAB3 str. UPII9-5.</title>
        <authorList>
            <person name="Madupu R."/>
            <person name="Durkin A.S."/>
            <person name="Torralba M."/>
            <person name="Methe B."/>
            <person name="Sutton G.G."/>
            <person name="Strausberg R.L."/>
            <person name="Nelson K.E."/>
        </authorList>
    </citation>
    <scope>NUCLEOTIDE SEQUENCE [LARGE SCALE GENOMIC DNA]</scope>
    <source>
        <strain evidence="4">28L</strain>
    </source>
</reference>
<evidence type="ECO:0000313" key="4">
    <source>
        <dbReference type="Proteomes" id="UP000003242"/>
    </source>
</evidence>
<protein>
    <submittedName>
        <fullName evidence="2">Uncharacterized protein</fullName>
    </submittedName>
</protein>
<dbReference type="EMBL" id="ADGP01000005">
    <property type="protein sequence ID" value="EFD94775.1"/>
    <property type="molecule type" value="Genomic_DNA"/>
</dbReference>
<sequence length="121" mass="13637">MARPQRCRRICAIPEAEEFIPRNSLPGTTCITLSLDEYEVIRLIDFEGLTQEQCARQIHVARTTVTTIYEKARYKLARTLVKNQKLRIAGGAVEICPHTATCTVPYCHDAGNHTKGDVSYE</sequence>
<comment type="similarity">
    <text evidence="1">Belongs to the UPF0251 family.</text>
</comment>
<reference evidence="3 5" key="3">
    <citation type="submission" date="2011-04" db="EMBL/GenBank/DDBJ databases">
        <authorList>
            <person name="Harkins D.M."/>
            <person name="Madupu R."/>
            <person name="Durkin A.S."/>
            <person name="Torralba M."/>
            <person name="Methe B."/>
            <person name="Sutton G.G."/>
            <person name="Nelson K.E."/>
        </authorList>
    </citation>
    <scope>NUCLEOTIDE SEQUENCE [LARGE SCALE GENOMIC DNA]</scope>
    <source>
        <strain evidence="3 5">UPII 199-6</strain>
    </source>
</reference>
<dbReference type="SUPFAM" id="SSF88659">
    <property type="entry name" value="Sigma3 and sigma4 domains of RNA polymerase sigma factors"/>
    <property type="match status" value="1"/>
</dbReference>
<dbReference type="Pfam" id="PF02001">
    <property type="entry name" value="DUF134"/>
    <property type="match status" value="1"/>
</dbReference>
<dbReference type="STRING" id="699218.HMPREF0889_1514"/>
<dbReference type="eggNOG" id="COG1342">
    <property type="taxonomic scope" value="Bacteria"/>
</dbReference>
<evidence type="ECO:0000313" key="2">
    <source>
        <dbReference type="EMBL" id="EFD94775.1"/>
    </source>
</evidence>
<evidence type="ECO:0000313" key="3">
    <source>
        <dbReference type="EMBL" id="EGL39413.1"/>
    </source>
</evidence>
<organism evidence="2 4">
    <name type="scientific">Megasphaera lornae</name>
    <dbReference type="NCBI Taxonomy" id="1000568"/>
    <lineage>
        <taxon>Bacteria</taxon>
        <taxon>Bacillati</taxon>
        <taxon>Bacillota</taxon>
        <taxon>Negativicutes</taxon>
        <taxon>Veillonellales</taxon>
        <taxon>Veillonellaceae</taxon>
        <taxon>Megasphaera</taxon>
    </lineage>
</organism>